<name>A0A090WFZ6_NONUL</name>
<evidence type="ECO:0000313" key="3">
    <source>
        <dbReference type="Proteomes" id="UP000029647"/>
    </source>
</evidence>
<organism evidence="2 3">
    <name type="scientific">Nonlabens ulvanivorans</name>
    <name type="common">Persicivirga ulvanivorans</name>
    <dbReference type="NCBI Taxonomy" id="906888"/>
    <lineage>
        <taxon>Bacteria</taxon>
        <taxon>Pseudomonadati</taxon>
        <taxon>Bacteroidota</taxon>
        <taxon>Flavobacteriia</taxon>
        <taxon>Flavobacteriales</taxon>
        <taxon>Flavobacteriaceae</taxon>
        <taxon>Nonlabens</taxon>
    </lineage>
</organism>
<accession>A0A090WFZ6</accession>
<evidence type="ECO:0000313" key="2">
    <source>
        <dbReference type="EMBL" id="GAL75148.1"/>
    </source>
</evidence>
<sequence length="61" mass="7222">MTLTRKRLQKKNFFNSFFTNLAGTENLQKQIEAGMTASEIRASWENDLKAYDVMRQPYLLY</sequence>
<protein>
    <submittedName>
        <fullName evidence="2">Alternate gene name</fullName>
    </submittedName>
</protein>
<dbReference type="AlphaFoldDB" id="A0A090WFZ6"/>
<evidence type="ECO:0000259" key="1">
    <source>
        <dbReference type="Pfam" id="PF20732"/>
    </source>
</evidence>
<gene>
    <name evidence="2" type="ORF">JCM19275_309</name>
</gene>
<dbReference type="Pfam" id="PF20732">
    <property type="entry name" value="NamZ_C"/>
    <property type="match status" value="1"/>
</dbReference>
<dbReference type="Gene3D" id="3.90.1150.140">
    <property type="match status" value="1"/>
</dbReference>
<reference evidence="2 3" key="1">
    <citation type="journal article" date="2014" name="Genome Announc.">
        <title>Draft Genome Sequences of Marine Flavobacterium Nonlabens Strains NR17, NR24, NR27, NR32, NR33, and Ara13.</title>
        <authorList>
            <person name="Nakanishi M."/>
            <person name="Meirelles P."/>
            <person name="Suzuki R."/>
            <person name="Takatani N."/>
            <person name="Mino S."/>
            <person name="Suda W."/>
            <person name="Oshima K."/>
            <person name="Hattori M."/>
            <person name="Ohkuma M."/>
            <person name="Hosokawa M."/>
            <person name="Miyashita K."/>
            <person name="Thompson F.L."/>
            <person name="Niwa A."/>
            <person name="Sawabe T."/>
            <person name="Sawabe T."/>
        </authorList>
    </citation>
    <scope>NUCLEOTIDE SEQUENCE [LARGE SCALE GENOMIC DNA]</scope>
    <source>
        <strain evidence="3">JCM19275</strain>
    </source>
</reference>
<dbReference type="InterPro" id="IPR048503">
    <property type="entry name" value="NamZ_C"/>
</dbReference>
<comment type="caution">
    <text evidence="2">The sequence shown here is derived from an EMBL/GenBank/DDBJ whole genome shotgun (WGS) entry which is preliminary data.</text>
</comment>
<dbReference type="Proteomes" id="UP000029647">
    <property type="component" value="Unassembled WGS sequence"/>
</dbReference>
<dbReference type="EMBL" id="BBNT01000004">
    <property type="protein sequence ID" value="GAL75148.1"/>
    <property type="molecule type" value="Genomic_DNA"/>
</dbReference>
<proteinExistence type="predicted"/>
<feature type="domain" description="Peptidoglycan beta-N-acetylmuramidase NamZ C-terminal" evidence="1">
    <location>
        <begin position="6"/>
        <end position="61"/>
    </location>
</feature>